<geneLocation type="plasmid" evidence="4 5">
    <name>unnamed1</name>
</geneLocation>
<gene>
    <name evidence="4" type="ORF">RPE78_14225</name>
</gene>
<dbReference type="PANTHER" id="PTHR13847:SF280">
    <property type="entry name" value="D-AMINO ACID DEHYDROGENASE"/>
    <property type="match status" value="1"/>
</dbReference>
<dbReference type="GO" id="GO:0016491">
    <property type="term" value="F:oxidoreductase activity"/>
    <property type="evidence" value="ECO:0007669"/>
    <property type="project" value="UniProtKB-KW"/>
</dbReference>
<dbReference type="Gene3D" id="3.30.9.10">
    <property type="entry name" value="D-Amino Acid Oxidase, subunit A, domain 2"/>
    <property type="match status" value="1"/>
</dbReference>
<comment type="similarity">
    <text evidence="1">Belongs to the DadA oxidoreductase family.</text>
</comment>
<accession>A0ABZ1E4X8</accession>
<reference evidence="4 5" key="1">
    <citation type="submission" date="2023-09" db="EMBL/GenBank/DDBJ databases">
        <title>Thioclava shenzhenensis sp. nov., a multidrug resistant bacteria-antagonizing species isolated from coastal seawater.</title>
        <authorList>
            <person name="Long M."/>
        </authorList>
    </citation>
    <scope>NUCLEOTIDE SEQUENCE [LARGE SCALE GENOMIC DNA]</scope>
    <source>
        <strain evidence="4 5">FTW29</strain>
        <plasmid evidence="4 5">unnamed1</plasmid>
    </source>
</reference>
<dbReference type="PANTHER" id="PTHR13847">
    <property type="entry name" value="SARCOSINE DEHYDROGENASE-RELATED"/>
    <property type="match status" value="1"/>
</dbReference>
<name>A0ABZ1E4X8_9RHOB</name>
<dbReference type="RefSeq" id="WP_330647180.1">
    <property type="nucleotide sequence ID" value="NZ_CP135444.1"/>
</dbReference>
<dbReference type="EMBL" id="CP135444">
    <property type="protein sequence ID" value="WRY35408.1"/>
    <property type="molecule type" value="Genomic_DNA"/>
</dbReference>
<dbReference type="Proteomes" id="UP001623290">
    <property type="component" value="Plasmid unnamed1"/>
</dbReference>
<dbReference type="InterPro" id="IPR006076">
    <property type="entry name" value="FAD-dep_OxRdtase"/>
</dbReference>
<evidence type="ECO:0000256" key="2">
    <source>
        <dbReference type="ARBA" id="ARBA00023002"/>
    </source>
</evidence>
<sequence>MPAPLLTLESSDMLPAEADCVVIGAGIVGTCAAYWLARAGQKVVLLEKGRVGAEQSSRNWGWCRQQNRDARELPLSTKSLDLWEDMTRDIGEDMGFKRCGLLYLSNDAAEIEGWAKWGEFARGEGVDTRMLSAAEAALRGAATQKPWAGGVWSPSDGTADPSRAAPVIAKGILKHGGHVIQNCAARGLETSAGQVSAVVTERGTIKTQQVVMAGGAWASSFLHQLGIAFPQASVRSSILSVAPGAEGIPEALHTAAVSITRRGDGAYTLAISGKAAVDPTPGMIVQAKHFLPMFTKRWKSLTPGGLQAWKAGFETRKTWALDQITPMERARVLDPVPDKGLVTLTLQRARDLLPALKVLPVQASWAGFIDSTPDGVPVIDTDTGLKGLTLAAGLSGHGFGIGPGVGHLVADMLLGRTPITETAQYKLSRFNESQWGKVSKF</sequence>
<dbReference type="Gene3D" id="3.50.50.60">
    <property type="entry name" value="FAD/NAD(P)-binding domain"/>
    <property type="match status" value="1"/>
</dbReference>
<proteinExistence type="inferred from homology"/>
<dbReference type="Pfam" id="PF01266">
    <property type="entry name" value="DAO"/>
    <property type="match status" value="1"/>
</dbReference>
<evidence type="ECO:0000259" key="3">
    <source>
        <dbReference type="Pfam" id="PF01266"/>
    </source>
</evidence>
<dbReference type="EC" id="1.-.-.-" evidence="4"/>
<feature type="domain" description="FAD dependent oxidoreductase" evidence="3">
    <location>
        <begin position="19"/>
        <end position="412"/>
    </location>
</feature>
<organism evidence="4 5">
    <name type="scientific">Thioclava litoralis</name>
    <dbReference type="NCBI Taxonomy" id="3076557"/>
    <lineage>
        <taxon>Bacteria</taxon>
        <taxon>Pseudomonadati</taxon>
        <taxon>Pseudomonadota</taxon>
        <taxon>Alphaproteobacteria</taxon>
        <taxon>Rhodobacterales</taxon>
        <taxon>Paracoccaceae</taxon>
        <taxon>Thioclava</taxon>
    </lineage>
</organism>
<keyword evidence="4" id="KW-0614">Plasmid</keyword>
<evidence type="ECO:0000313" key="4">
    <source>
        <dbReference type="EMBL" id="WRY35408.1"/>
    </source>
</evidence>
<dbReference type="InterPro" id="IPR036188">
    <property type="entry name" value="FAD/NAD-bd_sf"/>
</dbReference>
<keyword evidence="5" id="KW-1185">Reference proteome</keyword>
<evidence type="ECO:0000256" key="1">
    <source>
        <dbReference type="ARBA" id="ARBA00009410"/>
    </source>
</evidence>
<evidence type="ECO:0000313" key="5">
    <source>
        <dbReference type="Proteomes" id="UP001623290"/>
    </source>
</evidence>
<keyword evidence="2 4" id="KW-0560">Oxidoreductase</keyword>
<dbReference type="SUPFAM" id="SSF51905">
    <property type="entry name" value="FAD/NAD(P)-binding domain"/>
    <property type="match status" value="1"/>
</dbReference>
<protein>
    <submittedName>
        <fullName evidence="4">FAD-binding oxidoreductase</fullName>
        <ecNumber evidence="4">1.-.-.-</ecNumber>
    </submittedName>
</protein>